<dbReference type="EMBL" id="DXEM01000007">
    <property type="protein sequence ID" value="HIX66989.1"/>
    <property type="molecule type" value="Genomic_DNA"/>
</dbReference>
<dbReference type="AlphaFoldDB" id="A0A9D2B9B8"/>
<evidence type="ECO:0000313" key="4">
    <source>
        <dbReference type="Proteomes" id="UP000886721"/>
    </source>
</evidence>
<dbReference type="InterPro" id="IPR013011">
    <property type="entry name" value="PTS_EIIB_2"/>
</dbReference>
<dbReference type="GO" id="GO:0009401">
    <property type="term" value="P:phosphoenolpyruvate-dependent sugar phosphotransferase system"/>
    <property type="evidence" value="ECO:0007669"/>
    <property type="project" value="InterPro"/>
</dbReference>
<evidence type="ECO:0000256" key="1">
    <source>
        <dbReference type="ARBA" id="ARBA00022679"/>
    </source>
</evidence>
<dbReference type="InterPro" id="IPR036095">
    <property type="entry name" value="PTS_EIIB-like_sf"/>
</dbReference>
<accession>A0A9D2B9B8</accession>
<dbReference type="SUPFAM" id="SSF52794">
    <property type="entry name" value="PTS system IIB component-like"/>
    <property type="match status" value="1"/>
</dbReference>
<evidence type="ECO:0000313" key="3">
    <source>
        <dbReference type="EMBL" id="HIX66989.1"/>
    </source>
</evidence>
<reference evidence="3" key="2">
    <citation type="submission" date="2021-04" db="EMBL/GenBank/DDBJ databases">
        <authorList>
            <person name="Gilroy R."/>
        </authorList>
    </citation>
    <scope>NUCLEOTIDE SEQUENCE</scope>
    <source>
        <strain evidence="3">CHK191-13928</strain>
    </source>
</reference>
<evidence type="ECO:0000259" key="2">
    <source>
        <dbReference type="PROSITE" id="PS51099"/>
    </source>
</evidence>
<keyword evidence="1" id="KW-0808">Transferase</keyword>
<comment type="caution">
    <text evidence="3">The sequence shown here is derived from an EMBL/GenBank/DDBJ whole genome shotgun (WGS) entry which is preliminary data.</text>
</comment>
<dbReference type="Gene3D" id="3.40.50.2300">
    <property type="match status" value="1"/>
</dbReference>
<dbReference type="Proteomes" id="UP000886721">
    <property type="component" value="Unassembled WGS sequence"/>
</dbReference>
<dbReference type="CDD" id="cd05566">
    <property type="entry name" value="PTS_IIB_galactitol"/>
    <property type="match status" value="1"/>
</dbReference>
<dbReference type="InterPro" id="IPR003501">
    <property type="entry name" value="PTS_EIIB_2/3"/>
</dbReference>
<keyword evidence="3" id="KW-0762">Sugar transport</keyword>
<dbReference type="Pfam" id="PF02302">
    <property type="entry name" value="PTS_IIB"/>
    <property type="match status" value="1"/>
</dbReference>
<gene>
    <name evidence="3" type="ORF">H9735_02535</name>
</gene>
<protein>
    <submittedName>
        <fullName evidence="3">PTS sugar transporter subunit IIB</fullName>
    </submittedName>
</protein>
<name>A0A9D2B9B8_9FIRM</name>
<dbReference type="PROSITE" id="PS51099">
    <property type="entry name" value="PTS_EIIB_TYPE_2"/>
    <property type="match status" value="1"/>
</dbReference>
<feature type="domain" description="PTS EIIB type-2" evidence="2">
    <location>
        <begin position="2"/>
        <end position="94"/>
    </location>
</feature>
<proteinExistence type="predicted"/>
<reference evidence="3" key="1">
    <citation type="journal article" date="2021" name="PeerJ">
        <title>Extensive microbial diversity within the chicken gut microbiome revealed by metagenomics and culture.</title>
        <authorList>
            <person name="Gilroy R."/>
            <person name="Ravi A."/>
            <person name="Getino M."/>
            <person name="Pursley I."/>
            <person name="Horton D.L."/>
            <person name="Alikhan N.F."/>
            <person name="Baker D."/>
            <person name="Gharbi K."/>
            <person name="Hall N."/>
            <person name="Watson M."/>
            <person name="Adriaenssens E.M."/>
            <person name="Foster-Nyarko E."/>
            <person name="Jarju S."/>
            <person name="Secka A."/>
            <person name="Antonio M."/>
            <person name="Oren A."/>
            <person name="Chaudhuri R.R."/>
            <person name="La Ragione R."/>
            <person name="Hildebrand F."/>
            <person name="Pallen M.J."/>
        </authorList>
    </citation>
    <scope>NUCLEOTIDE SEQUENCE</scope>
    <source>
        <strain evidence="3">CHK191-13928</strain>
    </source>
</reference>
<dbReference type="GO" id="GO:0008982">
    <property type="term" value="F:protein-N(PI)-phosphohistidine-sugar phosphotransferase activity"/>
    <property type="evidence" value="ECO:0007669"/>
    <property type="project" value="InterPro"/>
</dbReference>
<organism evidence="3 4">
    <name type="scientific">Candidatus Anaerostipes excrementavium</name>
    <dbReference type="NCBI Taxonomy" id="2838463"/>
    <lineage>
        <taxon>Bacteria</taxon>
        <taxon>Bacillati</taxon>
        <taxon>Bacillota</taxon>
        <taxon>Clostridia</taxon>
        <taxon>Lachnospirales</taxon>
        <taxon>Lachnospiraceae</taxon>
        <taxon>Anaerostipes</taxon>
    </lineage>
</organism>
<sequence>MKKILVICGAGAATSTVAKYKLEEWMNENGYFDKIKLIQSTIAEQLHNLQEYDVVVTMTALPKDTEGNIINGFPLLTGMGEEAVFEKLKEYLQM</sequence>
<keyword evidence="3" id="KW-0813">Transport</keyword>